<sequence length="48" mass="5459">MLKKKKTTASDKLVLVKSVRRTRSHRMKFCVQRGLGALPSTSSLWRNG</sequence>
<dbReference type="AlphaFoldDB" id="A0A6N3I203"/>
<name>A0A6N3I203_CLOSY</name>
<organism evidence="1">
    <name type="scientific">Clostridium symbiosum</name>
    <name type="common">Bacteroides symbiosus</name>
    <dbReference type="NCBI Taxonomy" id="1512"/>
    <lineage>
        <taxon>Bacteria</taxon>
        <taxon>Bacillati</taxon>
        <taxon>Bacillota</taxon>
        <taxon>Clostridia</taxon>
        <taxon>Lachnospirales</taxon>
        <taxon>Lachnospiraceae</taxon>
        <taxon>Otoolea</taxon>
    </lineage>
</organism>
<protein>
    <submittedName>
        <fullName evidence="1">Uncharacterized protein</fullName>
    </submittedName>
</protein>
<accession>A0A6N3I203</accession>
<evidence type="ECO:0000313" key="1">
    <source>
        <dbReference type="EMBL" id="VYU81993.1"/>
    </source>
</evidence>
<reference evidence="1" key="1">
    <citation type="submission" date="2019-11" db="EMBL/GenBank/DDBJ databases">
        <authorList>
            <person name="Feng L."/>
        </authorList>
    </citation>
    <scope>NUCLEOTIDE SEQUENCE</scope>
    <source>
        <strain evidence="1">CsymbiosumLFYP84</strain>
    </source>
</reference>
<proteinExistence type="predicted"/>
<dbReference type="EMBL" id="CACRUA010000081">
    <property type="protein sequence ID" value="VYU81993.1"/>
    <property type="molecule type" value="Genomic_DNA"/>
</dbReference>
<gene>
    <name evidence="1" type="ORF">CSLFYP84_04521</name>
</gene>